<sequence>MDVHDIDLSLRFKYGIHTIFLFVDPSKTFRRIAEDLLEALGARYPSGLTTSVGSLDKTELPNDPLQIRFALPKIPSDLSQGWTQLDVGETDAPVNKGIKDNSVIAFDFYPEDADEGFEPEFPVDIPKFEEDAEEQ</sequence>
<organism evidence="1 2">
    <name type="scientific">Daldinia eschscholtzii</name>
    <dbReference type="NCBI Taxonomy" id="292717"/>
    <lineage>
        <taxon>Eukaryota</taxon>
        <taxon>Fungi</taxon>
        <taxon>Dikarya</taxon>
        <taxon>Ascomycota</taxon>
        <taxon>Pezizomycotina</taxon>
        <taxon>Sordariomycetes</taxon>
        <taxon>Xylariomycetidae</taxon>
        <taxon>Xylariales</taxon>
        <taxon>Hypoxylaceae</taxon>
        <taxon>Daldinia</taxon>
    </lineage>
</organism>
<reference evidence="1 2" key="1">
    <citation type="journal article" date="2024" name="Front Chem Biol">
        <title>Unveiling the potential of Daldinia eschscholtzii MFLUCC 19-0629 through bioactivity and bioinformatics studies for enhanced sustainable agriculture production.</title>
        <authorList>
            <person name="Brooks S."/>
            <person name="Weaver J.A."/>
            <person name="Klomchit A."/>
            <person name="Alharthi S.A."/>
            <person name="Onlamun T."/>
            <person name="Nurani R."/>
            <person name="Vong T.K."/>
            <person name="Alberti F."/>
            <person name="Greco C."/>
        </authorList>
    </citation>
    <scope>NUCLEOTIDE SEQUENCE [LARGE SCALE GENOMIC DNA]</scope>
    <source>
        <strain evidence="1">MFLUCC 19-0629</strain>
    </source>
</reference>
<gene>
    <name evidence="1" type="ORF">Daesc_008991</name>
</gene>
<dbReference type="EMBL" id="JBANMG010000009">
    <property type="protein sequence ID" value="KAK6948920.1"/>
    <property type="molecule type" value="Genomic_DNA"/>
</dbReference>
<proteinExistence type="predicted"/>
<dbReference type="Proteomes" id="UP001369815">
    <property type="component" value="Unassembled WGS sequence"/>
</dbReference>
<accession>A0AAX6M8D8</accession>
<dbReference type="AlphaFoldDB" id="A0AAX6M8D8"/>
<protein>
    <submittedName>
        <fullName evidence="1">Uncharacterized protein</fullName>
    </submittedName>
</protein>
<keyword evidence="2" id="KW-1185">Reference proteome</keyword>
<comment type="caution">
    <text evidence="1">The sequence shown here is derived from an EMBL/GenBank/DDBJ whole genome shotgun (WGS) entry which is preliminary data.</text>
</comment>
<evidence type="ECO:0000313" key="1">
    <source>
        <dbReference type="EMBL" id="KAK6948920.1"/>
    </source>
</evidence>
<evidence type="ECO:0000313" key="2">
    <source>
        <dbReference type="Proteomes" id="UP001369815"/>
    </source>
</evidence>
<name>A0AAX6M8D8_9PEZI</name>